<keyword evidence="2" id="KW-0472">Membrane</keyword>
<dbReference type="EMBL" id="JADNRY010000055">
    <property type="protein sequence ID" value="KAF9068999.1"/>
    <property type="molecule type" value="Genomic_DNA"/>
</dbReference>
<keyword evidence="2" id="KW-0812">Transmembrane</keyword>
<dbReference type="SUPFAM" id="SSF46565">
    <property type="entry name" value="Chaperone J-domain"/>
    <property type="match status" value="1"/>
</dbReference>
<dbReference type="PROSITE" id="PS50076">
    <property type="entry name" value="DNAJ_2"/>
    <property type="match status" value="1"/>
</dbReference>
<dbReference type="CDD" id="cd06257">
    <property type="entry name" value="DnaJ"/>
    <property type="match status" value="1"/>
</dbReference>
<feature type="region of interest" description="Disordered" evidence="1">
    <location>
        <begin position="1"/>
        <end position="44"/>
    </location>
</feature>
<feature type="region of interest" description="Disordered" evidence="1">
    <location>
        <begin position="206"/>
        <end position="229"/>
    </location>
</feature>
<dbReference type="InterPro" id="IPR018253">
    <property type="entry name" value="DnaJ_domain_CS"/>
</dbReference>
<evidence type="ECO:0000256" key="1">
    <source>
        <dbReference type="SAM" id="MobiDB-lite"/>
    </source>
</evidence>
<organism evidence="4 5">
    <name type="scientific">Rhodocollybia butyracea</name>
    <dbReference type="NCBI Taxonomy" id="206335"/>
    <lineage>
        <taxon>Eukaryota</taxon>
        <taxon>Fungi</taxon>
        <taxon>Dikarya</taxon>
        <taxon>Basidiomycota</taxon>
        <taxon>Agaricomycotina</taxon>
        <taxon>Agaricomycetes</taxon>
        <taxon>Agaricomycetidae</taxon>
        <taxon>Agaricales</taxon>
        <taxon>Marasmiineae</taxon>
        <taxon>Omphalotaceae</taxon>
        <taxon>Rhodocollybia</taxon>
    </lineage>
</organism>
<dbReference type="Proteomes" id="UP000772434">
    <property type="component" value="Unassembled WGS sequence"/>
</dbReference>
<dbReference type="InterPro" id="IPR036869">
    <property type="entry name" value="J_dom_sf"/>
</dbReference>
<dbReference type="PROSITE" id="PS00636">
    <property type="entry name" value="DNAJ_1"/>
    <property type="match status" value="1"/>
</dbReference>
<name>A0A9P5PN70_9AGAR</name>
<sequence length="229" mass="26089">MQAKPKSRRDKFSSVGPVTSRTSNVVQLSKKHHPDVSNDPKSKEIYTAVSAAYSILVDDRERRAYDRKMQYEDLPTSANPPYPYESRFRRRAFHAWRKSRPPPPPRSSQSTADPSSRTTYQSKQDSQNSRTNTSYTHANAATDGDKSMFRRRTEALHREREKVEKISGSIRALQVFLVLIVIAGLAAPTMSSSIVVNRPTYLSSRPKLDEEFEIDTEKDSSQARPNRVE</sequence>
<gene>
    <name evidence="4" type="ORF">BDP27DRAFT_1421425</name>
</gene>
<dbReference type="PANTHER" id="PTHR44825">
    <property type="match status" value="1"/>
</dbReference>
<feature type="compositionally biased region" description="Basic and acidic residues" evidence="1">
    <location>
        <begin position="34"/>
        <end position="44"/>
    </location>
</feature>
<evidence type="ECO:0000256" key="2">
    <source>
        <dbReference type="SAM" id="Phobius"/>
    </source>
</evidence>
<keyword evidence="2" id="KW-1133">Transmembrane helix</keyword>
<dbReference type="InterPro" id="IPR001623">
    <property type="entry name" value="DnaJ_domain"/>
</dbReference>
<keyword evidence="5" id="KW-1185">Reference proteome</keyword>
<dbReference type="Gene3D" id="1.10.287.110">
    <property type="entry name" value="DnaJ domain"/>
    <property type="match status" value="1"/>
</dbReference>
<evidence type="ECO:0000313" key="4">
    <source>
        <dbReference type="EMBL" id="KAF9068999.1"/>
    </source>
</evidence>
<dbReference type="OrthoDB" id="445556at2759"/>
<feature type="compositionally biased region" description="Polar residues" evidence="1">
    <location>
        <begin position="16"/>
        <end position="27"/>
    </location>
</feature>
<feature type="region of interest" description="Disordered" evidence="1">
    <location>
        <begin position="96"/>
        <end position="148"/>
    </location>
</feature>
<evidence type="ECO:0000259" key="3">
    <source>
        <dbReference type="PROSITE" id="PS50076"/>
    </source>
</evidence>
<comment type="caution">
    <text evidence="4">The sequence shown here is derived from an EMBL/GenBank/DDBJ whole genome shotgun (WGS) entry which is preliminary data.</text>
</comment>
<dbReference type="InterPro" id="IPR052763">
    <property type="entry name" value="DnaJ_C4"/>
</dbReference>
<dbReference type="Pfam" id="PF00226">
    <property type="entry name" value="DnaJ"/>
    <property type="match status" value="1"/>
</dbReference>
<feature type="transmembrane region" description="Helical" evidence="2">
    <location>
        <begin position="175"/>
        <end position="196"/>
    </location>
</feature>
<accession>A0A9P5PN70</accession>
<feature type="compositionally biased region" description="Polar residues" evidence="1">
    <location>
        <begin position="109"/>
        <end position="139"/>
    </location>
</feature>
<dbReference type="AlphaFoldDB" id="A0A9P5PN70"/>
<feature type="domain" description="J" evidence="3">
    <location>
        <begin position="1"/>
        <end position="69"/>
    </location>
</feature>
<proteinExistence type="predicted"/>
<feature type="compositionally biased region" description="Basic and acidic residues" evidence="1">
    <location>
        <begin position="215"/>
        <end position="229"/>
    </location>
</feature>
<reference evidence="4" key="1">
    <citation type="submission" date="2020-11" db="EMBL/GenBank/DDBJ databases">
        <authorList>
            <consortium name="DOE Joint Genome Institute"/>
            <person name="Ahrendt S."/>
            <person name="Riley R."/>
            <person name="Andreopoulos W."/>
            <person name="Labutti K."/>
            <person name="Pangilinan J."/>
            <person name="Ruiz-Duenas F.J."/>
            <person name="Barrasa J.M."/>
            <person name="Sanchez-Garcia M."/>
            <person name="Camarero S."/>
            <person name="Miyauchi S."/>
            <person name="Serrano A."/>
            <person name="Linde D."/>
            <person name="Babiker R."/>
            <person name="Drula E."/>
            <person name="Ayuso-Fernandez I."/>
            <person name="Pacheco R."/>
            <person name="Padilla G."/>
            <person name="Ferreira P."/>
            <person name="Barriuso J."/>
            <person name="Kellner H."/>
            <person name="Castanera R."/>
            <person name="Alfaro M."/>
            <person name="Ramirez L."/>
            <person name="Pisabarro A.G."/>
            <person name="Kuo A."/>
            <person name="Tritt A."/>
            <person name="Lipzen A."/>
            <person name="He G."/>
            <person name="Yan M."/>
            <person name="Ng V."/>
            <person name="Cullen D."/>
            <person name="Martin F."/>
            <person name="Rosso M.-N."/>
            <person name="Henrissat B."/>
            <person name="Hibbett D."/>
            <person name="Martinez A.T."/>
            <person name="Grigoriev I.V."/>
        </authorList>
    </citation>
    <scope>NUCLEOTIDE SEQUENCE</scope>
    <source>
        <strain evidence="4">AH 40177</strain>
    </source>
</reference>
<evidence type="ECO:0000313" key="5">
    <source>
        <dbReference type="Proteomes" id="UP000772434"/>
    </source>
</evidence>
<dbReference type="PANTHER" id="PTHR44825:SF1">
    <property type="entry name" value="DNAJ HOMOLOG SUBFAMILY C MEMBER 4"/>
    <property type="match status" value="1"/>
</dbReference>
<protein>
    <recommendedName>
        <fullName evidence="3">J domain-containing protein</fullName>
    </recommendedName>
</protein>